<protein>
    <submittedName>
        <fullName evidence="2">Uncharacterized protein</fullName>
    </submittedName>
</protein>
<dbReference type="PANTHER" id="PTHR11552:SF217">
    <property type="entry name" value="GLUCOSE DEHYDROGENASE [FAD, QUINONE]"/>
    <property type="match status" value="1"/>
</dbReference>
<dbReference type="PANTHER" id="PTHR11552">
    <property type="entry name" value="GLUCOSE-METHANOL-CHOLINE GMC OXIDOREDUCTASE"/>
    <property type="match status" value="1"/>
</dbReference>
<evidence type="ECO:0000313" key="3">
    <source>
        <dbReference type="Proteomes" id="UP000037069"/>
    </source>
</evidence>
<dbReference type="Gene3D" id="3.50.50.60">
    <property type="entry name" value="FAD/NAD(P)-binding domain"/>
    <property type="match status" value="1"/>
</dbReference>
<dbReference type="EMBL" id="JRES01000250">
    <property type="protein sequence ID" value="KNC32967.1"/>
    <property type="molecule type" value="Genomic_DNA"/>
</dbReference>
<reference evidence="2 3" key="1">
    <citation type="journal article" date="2015" name="Nat. Commun.">
        <title>Lucilia cuprina genome unlocks parasitic fly biology to underpin future interventions.</title>
        <authorList>
            <person name="Anstead C.A."/>
            <person name="Korhonen P.K."/>
            <person name="Young N.D."/>
            <person name="Hall R.S."/>
            <person name="Jex A.R."/>
            <person name="Murali S.C."/>
            <person name="Hughes D.S."/>
            <person name="Lee S.F."/>
            <person name="Perry T."/>
            <person name="Stroehlein A.J."/>
            <person name="Ansell B.R."/>
            <person name="Breugelmans B."/>
            <person name="Hofmann A."/>
            <person name="Qu J."/>
            <person name="Dugan S."/>
            <person name="Lee S.L."/>
            <person name="Chao H."/>
            <person name="Dinh H."/>
            <person name="Han Y."/>
            <person name="Doddapaneni H.V."/>
            <person name="Worley K.C."/>
            <person name="Muzny D.M."/>
            <person name="Ioannidis P."/>
            <person name="Waterhouse R.M."/>
            <person name="Zdobnov E.M."/>
            <person name="James P.J."/>
            <person name="Bagnall N.H."/>
            <person name="Kotze A.C."/>
            <person name="Gibbs R.A."/>
            <person name="Richards S."/>
            <person name="Batterham P."/>
            <person name="Gasser R.B."/>
        </authorList>
    </citation>
    <scope>NUCLEOTIDE SEQUENCE [LARGE SCALE GENOMIC DNA]</scope>
    <source>
        <strain evidence="2 3">LS</strain>
        <tissue evidence="2">Full body</tissue>
    </source>
</reference>
<dbReference type="GO" id="GO:0050660">
    <property type="term" value="F:flavin adenine dinucleotide binding"/>
    <property type="evidence" value="ECO:0007669"/>
    <property type="project" value="InterPro"/>
</dbReference>
<dbReference type="OMA" id="PCNRIKS"/>
<proteinExistence type="inferred from homology"/>
<comment type="similarity">
    <text evidence="1">Belongs to the GMC oxidoreductase family.</text>
</comment>
<comment type="caution">
    <text evidence="2">The sequence shown here is derived from an EMBL/GenBank/DDBJ whole genome shotgun (WGS) entry which is preliminary data.</text>
</comment>
<dbReference type="InterPro" id="IPR036188">
    <property type="entry name" value="FAD/NAD-bd_sf"/>
</dbReference>
<dbReference type="Proteomes" id="UP000037069">
    <property type="component" value="Unassembled WGS sequence"/>
</dbReference>
<dbReference type="GO" id="GO:0016491">
    <property type="term" value="F:oxidoreductase activity"/>
    <property type="evidence" value="ECO:0007669"/>
    <property type="project" value="TreeGrafter"/>
</dbReference>
<dbReference type="SUPFAM" id="SSF51905">
    <property type="entry name" value="FAD/NAD(P)-binding domain"/>
    <property type="match status" value="1"/>
</dbReference>
<accession>A0A0L0CL58</accession>
<dbReference type="AlphaFoldDB" id="A0A0L0CL58"/>
<dbReference type="InterPro" id="IPR012132">
    <property type="entry name" value="GMC_OxRdtase"/>
</dbReference>
<dbReference type="STRING" id="7375.A0A0L0CL58"/>
<evidence type="ECO:0000313" key="2">
    <source>
        <dbReference type="EMBL" id="KNC32967.1"/>
    </source>
</evidence>
<organism evidence="2 3">
    <name type="scientific">Lucilia cuprina</name>
    <name type="common">Green bottle fly</name>
    <name type="synonym">Australian sheep blowfly</name>
    <dbReference type="NCBI Taxonomy" id="7375"/>
    <lineage>
        <taxon>Eukaryota</taxon>
        <taxon>Metazoa</taxon>
        <taxon>Ecdysozoa</taxon>
        <taxon>Arthropoda</taxon>
        <taxon>Hexapoda</taxon>
        <taxon>Insecta</taxon>
        <taxon>Pterygota</taxon>
        <taxon>Neoptera</taxon>
        <taxon>Endopterygota</taxon>
        <taxon>Diptera</taxon>
        <taxon>Brachycera</taxon>
        <taxon>Muscomorpha</taxon>
        <taxon>Oestroidea</taxon>
        <taxon>Calliphoridae</taxon>
        <taxon>Luciliinae</taxon>
        <taxon>Lucilia</taxon>
    </lineage>
</organism>
<sequence length="100" mass="10538">MSTTSASCDCLVGVPTGPTLASTCGGSAFMLFMGLLEVFIRSQCDLEDPCGRASSRFRSEPDYEYDFIVIGGGSAGSVAASRLSEVAQWKVLLIEAALNF</sequence>
<keyword evidence="3" id="KW-1185">Reference proteome</keyword>
<dbReference type="OrthoDB" id="269227at2759"/>
<gene>
    <name evidence="2" type="ORF">FF38_07203</name>
</gene>
<name>A0A0L0CL58_LUCCU</name>
<evidence type="ECO:0000256" key="1">
    <source>
        <dbReference type="ARBA" id="ARBA00010790"/>
    </source>
</evidence>